<accession>A0A4Y5TQA4</accession>
<reference evidence="3" key="1">
    <citation type="submission" date="2019-05" db="EMBL/GenBank/DDBJ databases">
        <title>Complete Genome Sequence of Serratia marcescens Myophage Moabite.</title>
        <authorList>
            <person name="Price L."/>
            <person name="Rohren M."/>
            <person name="Newkirk H."/>
            <person name="Liu M."/>
            <person name="Ramsey J."/>
        </authorList>
    </citation>
    <scope>NUCLEOTIDE SEQUENCE [LARGE SCALE GENOMIC DNA]</scope>
</reference>
<feature type="compositionally biased region" description="Polar residues" evidence="1">
    <location>
        <begin position="7"/>
        <end position="19"/>
    </location>
</feature>
<feature type="region of interest" description="Disordered" evidence="1">
    <location>
        <begin position="1"/>
        <end position="22"/>
    </location>
</feature>
<proteinExistence type="predicted"/>
<organism evidence="2 3">
    <name type="scientific">Serratia phage Moabite</name>
    <dbReference type="NCBI Taxonomy" id="2587814"/>
    <lineage>
        <taxon>Viruses</taxon>
        <taxon>Duplodnaviria</taxon>
        <taxon>Heunggongvirae</taxon>
        <taxon>Uroviricota</taxon>
        <taxon>Caudoviricetes</taxon>
        <taxon>Chimalliviridae</taxon>
        <taxon>Moabitevirus</taxon>
        <taxon>Moabitevirus moabite</taxon>
    </lineage>
</organism>
<gene>
    <name evidence="2" type="ORF">CPT_Moabite_133</name>
</gene>
<feature type="compositionally biased region" description="Basic and acidic residues" evidence="1">
    <location>
        <begin position="221"/>
        <end position="231"/>
    </location>
</feature>
<feature type="compositionally biased region" description="Basic and acidic residues" evidence="1">
    <location>
        <begin position="905"/>
        <end position="918"/>
    </location>
</feature>
<feature type="region of interest" description="Disordered" evidence="1">
    <location>
        <begin position="848"/>
        <end position="932"/>
    </location>
</feature>
<keyword evidence="3" id="KW-1185">Reference proteome</keyword>
<evidence type="ECO:0000256" key="1">
    <source>
        <dbReference type="SAM" id="MobiDB-lite"/>
    </source>
</evidence>
<feature type="compositionally biased region" description="Acidic residues" evidence="1">
    <location>
        <begin position="882"/>
        <end position="896"/>
    </location>
</feature>
<evidence type="ECO:0000313" key="3">
    <source>
        <dbReference type="Proteomes" id="UP000319063"/>
    </source>
</evidence>
<dbReference type="Proteomes" id="UP000319063">
    <property type="component" value="Segment"/>
</dbReference>
<dbReference type="EMBL" id="MK994515">
    <property type="protein sequence ID" value="QDB71163.1"/>
    <property type="molecule type" value="Genomic_DNA"/>
</dbReference>
<sequence>MIMKKPTLTSSGPDTSVRSKPTKWLENTPAATSIMTKMVRDHLTGDHSQGEGVKVHNETIFDHIVGNRAQKNLDAETILQLSSDLKLIKQMIISTTLSPVDMFDGELVFKTEDSEIRPTILNEITEVIREHFGDGGYYPLRDKLPEIIGEALFDYGAWIGVIVPEAVIDDIINDRTYNGVSNESAAMTDEMYAAHIASQFKDGTLKHTGKGILGDPGLTEEEAKKEKRREVSTPSMENFFWNPAGDRETPTRINDACTITDNIAVLGLGKVRDRINQKRMNRSFRSTTRISNESFSSGNGHIKEIRTLANSLYRDNGSAMERVKVMTTAAEASRSSIGHPLVIKVPSESCIPCFPKGEPRNHLGYIILLDELGHPLDVTDEIARAVKNGNNGLNGDSQMNQTSSLIQQTKMLGSGLCYDADKTNAAERVRIFDQVLEENVLNRIKNGLLGRNVKLGWNEDIMRLFLFRKFANQRTHMVFVPVENVAYFAYDYDKNGMGKSLMDDIKQVSALRAMTTFANFMAGVKNAVGRTKVTMNIDPRDPDPDKAYHVMIDEFMRQQAGGTPTDVTSAAEMFRVIRSMGVVIEVQGNPRMPNTTVDVSEFQSQRQQIDPEFSRELQRQQYMGLFVTPEMVDMTTQADFAISRWTTNQLYAKRIMMIQDDTCKHGKKFVKSYTLSDGTLVGRIQEIFREHNDQLPEEYRCNDMGNPYSLQYTDAIEEFFRVLYLELPRPESNRIENQKEEYDKVSQWIDDMVENYISPELIGPSLGDEDQDKINHLKANVAAYFKREYLAKTGMDFGLSELTRVGSEDNPAIDFSKELNAHMANLVHNLGDTAAVIRQLRENRLEVTKETNPDLSQAIENANQGGFGGGSDWGSDNSSSDSEFDTGSDEFEDFGEGDLSGNDFGSREDEFGGDRANEDPFQAAEDDNLAPP</sequence>
<feature type="compositionally biased region" description="Polar residues" evidence="1">
    <location>
        <begin position="853"/>
        <end position="864"/>
    </location>
</feature>
<feature type="region of interest" description="Disordered" evidence="1">
    <location>
        <begin position="211"/>
        <end position="245"/>
    </location>
</feature>
<evidence type="ECO:0000313" key="2">
    <source>
        <dbReference type="EMBL" id="QDB71163.1"/>
    </source>
</evidence>
<name>A0A4Y5TQA4_9CAUD</name>
<protein>
    <submittedName>
        <fullName evidence="2">Portal protein</fullName>
    </submittedName>
</protein>